<proteinExistence type="inferred from homology"/>
<dbReference type="FunFam" id="3.30.390.130:FF:000001">
    <property type="entry name" value="Probable E3 ubiquitin-protein ligase DTX3"/>
    <property type="match status" value="1"/>
</dbReference>
<dbReference type="PROSITE" id="PS50918">
    <property type="entry name" value="WWE"/>
    <property type="match status" value="2"/>
</dbReference>
<accession>A0A834XL78</accession>
<dbReference type="InterPro" id="IPR039398">
    <property type="entry name" value="Deltex_fam"/>
</dbReference>
<feature type="compositionally biased region" description="Polar residues" evidence="12">
    <location>
        <begin position="242"/>
        <end position="251"/>
    </location>
</feature>
<reference evidence="15 16" key="1">
    <citation type="submission" date="2020-08" db="EMBL/GenBank/DDBJ databases">
        <title>Aphidius gifuensis genome sequencing and assembly.</title>
        <authorList>
            <person name="Du Z."/>
        </authorList>
    </citation>
    <scope>NUCLEOTIDE SEQUENCE [LARGE SCALE GENOMIC DNA]</scope>
    <source>
        <strain evidence="15">YNYX2018</strain>
        <tissue evidence="15">Adults</tissue>
    </source>
</reference>
<dbReference type="GO" id="GO:0007219">
    <property type="term" value="P:Notch signaling pathway"/>
    <property type="evidence" value="ECO:0007669"/>
    <property type="project" value="UniProtKB-KW"/>
</dbReference>
<feature type="region of interest" description="Disordered" evidence="12">
    <location>
        <begin position="189"/>
        <end position="225"/>
    </location>
</feature>
<keyword evidence="5 11" id="KW-0479">Metal-binding</keyword>
<evidence type="ECO:0000313" key="15">
    <source>
        <dbReference type="EMBL" id="KAF7988980.1"/>
    </source>
</evidence>
<evidence type="ECO:0000256" key="6">
    <source>
        <dbReference type="ARBA" id="ARBA00022737"/>
    </source>
</evidence>
<keyword evidence="16" id="KW-1185">Reference proteome</keyword>
<feature type="domain" description="WWE" evidence="14">
    <location>
        <begin position="2"/>
        <end position="84"/>
    </location>
</feature>
<dbReference type="UniPathway" id="UPA00143"/>
<evidence type="ECO:0000256" key="4">
    <source>
        <dbReference type="ARBA" id="ARBA00022679"/>
    </source>
</evidence>
<comment type="catalytic activity">
    <reaction evidence="1 11">
        <text>S-ubiquitinyl-[E2 ubiquitin-conjugating enzyme]-L-cysteine + [acceptor protein]-L-lysine = [E2 ubiquitin-conjugating enzyme]-L-cysteine + N(6)-ubiquitinyl-[acceptor protein]-L-lysine.</text>
        <dbReference type="EC" id="2.3.2.27"/>
    </reaction>
</comment>
<comment type="subcellular location">
    <subcellularLocation>
        <location evidence="11">Cytoplasm</location>
    </subcellularLocation>
</comment>
<dbReference type="EMBL" id="JACMRX010000005">
    <property type="protein sequence ID" value="KAF7988980.1"/>
    <property type="molecule type" value="Genomic_DNA"/>
</dbReference>
<evidence type="ECO:0000256" key="11">
    <source>
        <dbReference type="RuleBase" id="RU367105"/>
    </source>
</evidence>
<evidence type="ECO:0000313" key="16">
    <source>
        <dbReference type="Proteomes" id="UP000639338"/>
    </source>
</evidence>
<dbReference type="Gene3D" id="3.30.720.50">
    <property type="match status" value="2"/>
</dbReference>
<dbReference type="GO" id="GO:0008270">
    <property type="term" value="F:zinc ion binding"/>
    <property type="evidence" value="ECO:0007669"/>
    <property type="project" value="UniProtKB-KW"/>
</dbReference>
<dbReference type="Pfam" id="PF02825">
    <property type="entry name" value="WWE"/>
    <property type="match status" value="2"/>
</dbReference>
<evidence type="ECO:0000256" key="1">
    <source>
        <dbReference type="ARBA" id="ARBA00000900"/>
    </source>
</evidence>
<dbReference type="SUPFAM" id="SSF117839">
    <property type="entry name" value="WWE domain"/>
    <property type="match status" value="2"/>
</dbReference>
<dbReference type="InterPro" id="IPR037197">
    <property type="entry name" value="WWE_dom_sf"/>
</dbReference>
<comment type="caution">
    <text evidence="15">The sequence shown here is derived from an EMBL/GenBank/DDBJ whole genome shotgun (WGS) entry which is preliminary data.</text>
</comment>
<keyword evidence="7 10" id="KW-0863">Zinc-finger</keyword>
<dbReference type="GO" id="GO:0061630">
    <property type="term" value="F:ubiquitin protein ligase activity"/>
    <property type="evidence" value="ECO:0007669"/>
    <property type="project" value="UniProtKB-UniRule"/>
</dbReference>
<dbReference type="SMART" id="SM00678">
    <property type="entry name" value="WWE"/>
    <property type="match status" value="2"/>
</dbReference>
<evidence type="ECO:0000256" key="9">
    <source>
        <dbReference type="ARBA" id="ARBA00022976"/>
    </source>
</evidence>
<dbReference type="InterPro" id="IPR039396">
    <property type="entry name" value="Deltex_C"/>
</dbReference>
<dbReference type="OrthoDB" id="2449614at2759"/>
<evidence type="ECO:0000256" key="2">
    <source>
        <dbReference type="ARBA" id="ARBA00004906"/>
    </source>
</evidence>
<keyword evidence="9" id="KW-0914">Notch signaling pathway</keyword>
<dbReference type="InterPro" id="IPR018957">
    <property type="entry name" value="Znf_C3HC4_RING-type"/>
</dbReference>
<dbReference type="EC" id="2.3.2.27" evidence="11"/>
<dbReference type="GO" id="GO:0005634">
    <property type="term" value="C:nucleus"/>
    <property type="evidence" value="ECO:0007669"/>
    <property type="project" value="UniProtKB-ARBA"/>
</dbReference>
<feature type="domain" description="RING-type" evidence="13">
    <location>
        <begin position="367"/>
        <end position="414"/>
    </location>
</feature>
<evidence type="ECO:0000256" key="8">
    <source>
        <dbReference type="ARBA" id="ARBA00022833"/>
    </source>
</evidence>
<dbReference type="Gene3D" id="3.30.390.130">
    <property type="match status" value="1"/>
</dbReference>
<dbReference type="InterPro" id="IPR039399">
    <property type="entry name" value="Deltex_C_sf"/>
</dbReference>
<dbReference type="PROSITE" id="PS50089">
    <property type="entry name" value="ZF_RING_2"/>
    <property type="match status" value="1"/>
</dbReference>
<feature type="compositionally biased region" description="Low complexity" evidence="12">
    <location>
        <begin position="252"/>
        <end position="277"/>
    </location>
</feature>
<dbReference type="AlphaFoldDB" id="A0A834XL78"/>
<evidence type="ECO:0000256" key="3">
    <source>
        <dbReference type="ARBA" id="ARBA00009413"/>
    </source>
</evidence>
<dbReference type="SUPFAM" id="SSF57850">
    <property type="entry name" value="RING/U-box"/>
    <property type="match status" value="1"/>
</dbReference>
<evidence type="ECO:0000259" key="13">
    <source>
        <dbReference type="PROSITE" id="PS50089"/>
    </source>
</evidence>
<dbReference type="Pfam" id="PF18102">
    <property type="entry name" value="DTC"/>
    <property type="match status" value="1"/>
</dbReference>
<keyword evidence="11" id="KW-0963">Cytoplasm</keyword>
<keyword evidence="8 11" id="KW-0862">Zinc</keyword>
<evidence type="ECO:0000256" key="12">
    <source>
        <dbReference type="SAM" id="MobiDB-lite"/>
    </source>
</evidence>
<dbReference type="PANTHER" id="PTHR12622">
    <property type="entry name" value="DELTEX-RELATED"/>
    <property type="match status" value="1"/>
</dbReference>
<organism evidence="15 16">
    <name type="scientific">Aphidius gifuensis</name>
    <name type="common">Parasitoid wasp</name>
    <dbReference type="NCBI Taxonomy" id="684658"/>
    <lineage>
        <taxon>Eukaryota</taxon>
        <taxon>Metazoa</taxon>
        <taxon>Ecdysozoa</taxon>
        <taxon>Arthropoda</taxon>
        <taxon>Hexapoda</taxon>
        <taxon>Insecta</taxon>
        <taxon>Pterygota</taxon>
        <taxon>Neoptera</taxon>
        <taxon>Endopterygota</taxon>
        <taxon>Hymenoptera</taxon>
        <taxon>Apocrita</taxon>
        <taxon>Ichneumonoidea</taxon>
        <taxon>Braconidae</taxon>
        <taxon>Aphidiinae</taxon>
        <taxon>Aphidius</taxon>
    </lineage>
</organism>
<keyword evidence="4 11" id="KW-0808">Transferase</keyword>
<protein>
    <recommendedName>
        <fullName evidence="11">E3 ubiquitin-protein ligase</fullName>
        <ecNumber evidence="11">2.3.2.27</ecNumber>
    </recommendedName>
</protein>
<evidence type="ECO:0000256" key="5">
    <source>
        <dbReference type="ARBA" id="ARBA00022723"/>
    </source>
</evidence>
<gene>
    <name evidence="15" type="ORF">HCN44_007290</name>
</gene>
<evidence type="ECO:0000259" key="14">
    <source>
        <dbReference type="PROSITE" id="PS50918"/>
    </source>
</evidence>
<sequence length="569" mass="63725">MNAQGQHHVQEHGHAVVVWEWENRQGRWRPYNPAVSQHLERAHFKKLTQVFLNDADPTLDQYYINLKTKTQCSDDGEEIHNVRRKLYLPGSPAGKGAKWEWAGDTNDWHTYDMDVQCLIEESWAMGNKTIDVSKTYLGFPYIINFCNLTQVRCCSGYVRPIRRVQQAPYPLVKVTLEELQYATGKKPLPQLQVKNLNNKSTHKKQPCGSSKKNSKKNKSSDNGATNIARVILSNFNIFSTSNKHSIDNNNSTTTTTTAPSTQSSQQTTTAAGTTTTTRSQIDQHATSKQQKNWESLLDVDSSSTKSGRRPSVDTVSTYLSHENPIDLLDSSVGSDDAFKDAVVGVDVHSDVISQYVKVVESDGTDSCPVCLGTPEPLTVELTRCRHRLHLACLNAMLSSNCVANSMYIQCPVCRMIYGEKRGNQPPGSMNWTRISRSLPGFPHSHTIQITYDIPSGIQGPEHPNPGQTYYAVGFPRICYLPDNDLGRQVLRLLQIAFERRLTFTIGRSVTTGREDVVTWNEIHHKTELGHSTSGHGWPDISYLDRTLSELAAQGITEQSAGMSLYQELR</sequence>
<dbReference type="InterPro" id="IPR013083">
    <property type="entry name" value="Znf_RING/FYVE/PHD"/>
</dbReference>
<feature type="compositionally biased region" description="Polar residues" evidence="12">
    <location>
        <begin position="278"/>
        <end position="293"/>
    </location>
</feature>
<dbReference type="SMART" id="SM00184">
    <property type="entry name" value="RING"/>
    <property type="match status" value="1"/>
</dbReference>
<keyword evidence="6" id="KW-0677">Repeat</keyword>
<dbReference type="Gene3D" id="3.30.40.10">
    <property type="entry name" value="Zinc/RING finger domain, C3HC4 (zinc finger)"/>
    <property type="match status" value="1"/>
</dbReference>
<dbReference type="InterPro" id="IPR004170">
    <property type="entry name" value="WWE_dom"/>
</dbReference>
<dbReference type="GO" id="GO:0016567">
    <property type="term" value="P:protein ubiquitination"/>
    <property type="evidence" value="ECO:0007669"/>
    <property type="project" value="UniProtKB-UniRule"/>
</dbReference>
<dbReference type="CDD" id="cd09633">
    <property type="entry name" value="Deltex_C"/>
    <property type="match status" value="1"/>
</dbReference>
<dbReference type="InterPro" id="IPR001841">
    <property type="entry name" value="Znf_RING"/>
</dbReference>
<dbReference type="Proteomes" id="UP000639338">
    <property type="component" value="Unassembled WGS sequence"/>
</dbReference>
<comment type="similarity">
    <text evidence="3 11">Belongs to the Deltex family.</text>
</comment>
<feature type="region of interest" description="Disordered" evidence="12">
    <location>
        <begin position="242"/>
        <end position="316"/>
    </location>
</feature>
<name>A0A834XL78_APHGI</name>
<dbReference type="InterPro" id="IPR018123">
    <property type="entry name" value="WWE-dom_subgr"/>
</dbReference>
<evidence type="ECO:0000256" key="7">
    <source>
        <dbReference type="ARBA" id="ARBA00022771"/>
    </source>
</evidence>
<dbReference type="Pfam" id="PF00097">
    <property type="entry name" value="zf-C3HC4"/>
    <property type="match status" value="1"/>
</dbReference>
<evidence type="ECO:0000256" key="10">
    <source>
        <dbReference type="PROSITE-ProRule" id="PRU00175"/>
    </source>
</evidence>
<dbReference type="GO" id="GO:0005737">
    <property type="term" value="C:cytoplasm"/>
    <property type="evidence" value="ECO:0007669"/>
    <property type="project" value="UniProtKB-SubCell"/>
</dbReference>
<comment type="pathway">
    <text evidence="2 11">Protein modification; protein ubiquitination.</text>
</comment>
<feature type="domain" description="WWE" evidence="14">
    <location>
        <begin position="85"/>
        <end position="163"/>
    </location>
</feature>